<evidence type="ECO:0000256" key="1">
    <source>
        <dbReference type="ARBA" id="ARBA00004167"/>
    </source>
</evidence>
<accession>A0A8B6HEF5</accession>
<dbReference type="InterPro" id="IPR013783">
    <property type="entry name" value="Ig-like_fold"/>
</dbReference>
<protein>
    <recommendedName>
        <fullName evidence="6">Ig-like domain-containing protein</fullName>
    </recommendedName>
</protein>
<dbReference type="Pfam" id="PF08205">
    <property type="entry name" value="C2-set_2"/>
    <property type="match status" value="1"/>
</dbReference>
<feature type="region of interest" description="Disordered" evidence="4">
    <location>
        <begin position="154"/>
        <end position="198"/>
    </location>
</feature>
<reference evidence="7" key="1">
    <citation type="submission" date="2018-11" db="EMBL/GenBank/DDBJ databases">
        <authorList>
            <person name="Alioto T."/>
            <person name="Alioto T."/>
        </authorList>
    </citation>
    <scope>NUCLEOTIDE SEQUENCE</scope>
</reference>
<dbReference type="InterPro" id="IPR007110">
    <property type="entry name" value="Ig-like_dom"/>
</dbReference>
<dbReference type="PANTHER" id="PTHR45889:SF8">
    <property type="entry name" value="IG-LIKE DOMAIN-CONTAINING PROTEIN"/>
    <property type="match status" value="1"/>
</dbReference>
<dbReference type="SMART" id="SM00408">
    <property type="entry name" value="IGc2"/>
    <property type="match status" value="1"/>
</dbReference>
<evidence type="ECO:0000256" key="3">
    <source>
        <dbReference type="ARBA" id="ARBA00023157"/>
    </source>
</evidence>
<dbReference type="EMBL" id="UYJE01009873">
    <property type="protein sequence ID" value="VDI77719.1"/>
    <property type="molecule type" value="Genomic_DNA"/>
</dbReference>
<dbReference type="InterPro" id="IPR013162">
    <property type="entry name" value="CD80_C2-set"/>
</dbReference>
<dbReference type="GO" id="GO:0016020">
    <property type="term" value="C:membrane"/>
    <property type="evidence" value="ECO:0007669"/>
    <property type="project" value="UniProtKB-SubCell"/>
</dbReference>
<sequence>MANVSEVLGTNSIKLRCLYTTYPNDKVSGVNFRAINDSTDTFVDIAESTIFSPQPQLLPYGVYLFGSANITKLSALPSEVVLTFNDLKCKHERSYKCRLSVHNALLTESAPIQIIVRVPPEKPDKVGIMITPMNFSTTTETTIVNTSKLSGTASLYTSTSSEPEPESLYTSTSSGTESVETSTWSGTEGLSTSAPPGMEHSTVIASPRSDIYQTTSLRNVGSTTIDNSITSTTNSFYYSSSGNEPPTVSPTILEGNNITIRCSGNVGKPTGIFIFKKFRKDHTPPIDYNATTTETEKIPENCSYYRTSHLILAVTAEDNQAVIRCVVVSPLAGHDLYTDSEQLEVEYKVRIPTVTKHPDKQKYIVGEDTSLTLSCTSDGNPAPVYRWYKYNLDDNISTDENFTLSNINTTDKGLYTCNVSNTINGLTFTEVTTIEVNIMNEADKTTTESTSTSRSSGANAINGNPSWNVGSIIGGVLGAAVSIIVIIVITYCVYKRRNKISETILQNESESIDGYESKAITESMTGNYDYIALEEDTNKTQTVDKGQEIEDIREHNQEYLKKQEEEEHKKNDSNPLPKPAVYAQVNEATKSKNKENTEILKFSDNQEEGTYAETHEGIYDKAGDRRHKRNENDEHFDTSNISSNQHSNGDNQFQIECYNNQAFEKEENRKITTVSPTIRSSDGFQDDEHTISNYNNQSKEGYGNIISEDQTGTSEEHSSHQTAL</sequence>
<organism evidence="7 8">
    <name type="scientific">Mytilus galloprovincialis</name>
    <name type="common">Mediterranean mussel</name>
    <dbReference type="NCBI Taxonomy" id="29158"/>
    <lineage>
        <taxon>Eukaryota</taxon>
        <taxon>Metazoa</taxon>
        <taxon>Spiralia</taxon>
        <taxon>Lophotrochozoa</taxon>
        <taxon>Mollusca</taxon>
        <taxon>Bivalvia</taxon>
        <taxon>Autobranchia</taxon>
        <taxon>Pteriomorphia</taxon>
        <taxon>Mytilida</taxon>
        <taxon>Mytiloidea</taxon>
        <taxon>Mytilidae</taxon>
        <taxon>Mytilinae</taxon>
        <taxon>Mytilus</taxon>
    </lineage>
</organism>
<dbReference type="PROSITE" id="PS50835">
    <property type="entry name" value="IG_LIKE"/>
    <property type="match status" value="1"/>
</dbReference>
<keyword evidence="8" id="KW-1185">Reference proteome</keyword>
<proteinExistence type="predicted"/>
<comment type="caution">
    <text evidence="7">The sequence shown here is derived from an EMBL/GenBank/DDBJ whole genome shotgun (WGS) entry which is preliminary data.</text>
</comment>
<keyword evidence="3" id="KW-1015">Disulfide bond</keyword>
<evidence type="ECO:0000259" key="6">
    <source>
        <dbReference type="PROSITE" id="PS50835"/>
    </source>
</evidence>
<dbReference type="Pfam" id="PF13927">
    <property type="entry name" value="Ig_3"/>
    <property type="match status" value="1"/>
</dbReference>
<keyword evidence="5" id="KW-1133">Transmembrane helix</keyword>
<feature type="region of interest" description="Disordered" evidence="4">
    <location>
        <begin position="588"/>
        <end position="651"/>
    </location>
</feature>
<evidence type="ECO:0000256" key="4">
    <source>
        <dbReference type="SAM" id="MobiDB-lite"/>
    </source>
</evidence>
<dbReference type="Gene3D" id="2.60.40.10">
    <property type="entry name" value="Immunoglobulins"/>
    <property type="match status" value="2"/>
</dbReference>
<dbReference type="InterPro" id="IPR003599">
    <property type="entry name" value="Ig_sub"/>
</dbReference>
<dbReference type="InterPro" id="IPR003598">
    <property type="entry name" value="Ig_sub2"/>
</dbReference>
<keyword evidence="5" id="KW-0812">Transmembrane</keyword>
<gene>
    <name evidence="7" type="ORF">MGAL_10B051204</name>
</gene>
<feature type="compositionally biased region" description="Polar residues" evidence="4">
    <location>
        <begin position="638"/>
        <end position="651"/>
    </location>
</feature>
<feature type="domain" description="Ig-like" evidence="6">
    <location>
        <begin position="352"/>
        <end position="433"/>
    </location>
</feature>
<feature type="transmembrane region" description="Helical" evidence="5">
    <location>
        <begin position="472"/>
        <end position="494"/>
    </location>
</feature>
<feature type="compositionally biased region" description="Basic and acidic residues" evidence="4">
    <location>
        <begin position="714"/>
        <end position="724"/>
    </location>
</feature>
<dbReference type="SUPFAM" id="SSF48726">
    <property type="entry name" value="Immunoglobulin"/>
    <property type="match status" value="1"/>
</dbReference>
<dbReference type="OrthoDB" id="10039395at2759"/>
<evidence type="ECO:0000256" key="2">
    <source>
        <dbReference type="ARBA" id="ARBA00023136"/>
    </source>
</evidence>
<evidence type="ECO:0000313" key="8">
    <source>
        <dbReference type="Proteomes" id="UP000596742"/>
    </source>
</evidence>
<dbReference type="Proteomes" id="UP000596742">
    <property type="component" value="Unassembled WGS sequence"/>
</dbReference>
<feature type="region of interest" description="Disordered" evidence="4">
    <location>
        <begin position="665"/>
        <end position="724"/>
    </location>
</feature>
<dbReference type="CDD" id="cd00096">
    <property type="entry name" value="Ig"/>
    <property type="match status" value="1"/>
</dbReference>
<dbReference type="SMART" id="SM00409">
    <property type="entry name" value="IG"/>
    <property type="match status" value="3"/>
</dbReference>
<keyword evidence="2 5" id="KW-0472">Membrane</keyword>
<dbReference type="PANTHER" id="PTHR45889">
    <property type="entry name" value="IG-LIKE DOMAIN-CONTAINING PROTEIN"/>
    <property type="match status" value="1"/>
</dbReference>
<feature type="compositionally biased region" description="Basic and acidic residues" evidence="4">
    <location>
        <begin position="589"/>
        <end position="598"/>
    </location>
</feature>
<feature type="compositionally biased region" description="Basic and acidic residues" evidence="4">
    <location>
        <begin position="613"/>
        <end position="623"/>
    </location>
</feature>
<feature type="compositionally biased region" description="Low complexity" evidence="4">
    <location>
        <begin position="154"/>
        <end position="189"/>
    </location>
</feature>
<comment type="subcellular location">
    <subcellularLocation>
        <location evidence="1">Membrane</location>
        <topology evidence="1">Single-pass membrane protein</topology>
    </subcellularLocation>
</comment>
<evidence type="ECO:0000256" key="5">
    <source>
        <dbReference type="SAM" id="Phobius"/>
    </source>
</evidence>
<evidence type="ECO:0000313" key="7">
    <source>
        <dbReference type="EMBL" id="VDI77719.1"/>
    </source>
</evidence>
<dbReference type="AlphaFoldDB" id="A0A8B6HEF5"/>
<dbReference type="InterPro" id="IPR036179">
    <property type="entry name" value="Ig-like_dom_sf"/>
</dbReference>
<name>A0A8B6HEF5_MYTGA</name>
<feature type="compositionally biased region" description="Polar residues" evidence="4">
    <location>
        <begin position="671"/>
        <end position="683"/>
    </location>
</feature>